<gene>
    <name evidence="1" type="ORF">MKW94_015466</name>
</gene>
<organism evidence="1 2">
    <name type="scientific">Papaver nudicaule</name>
    <name type="common">Iceland poppy</name>
    <dbReference type="NCBI Taxonomy" id="74823"/>
    <lineage>
        <taxon>Eukaryota</taxon>
        <taxon>Viridiplantae</taxon>
        <taxon>Streptophyta</taxon>
        <taxon>Embryophyta</taxon>
        <taxon>Tracheophyta</taxon>
        <taxon>Spermatophyta</taxon>
        <taxon>Magnoliopsida</taxon>
        <taxon>Ranunculales</taxon>
        <taxon>Papaveraceae</taxon>
        <taxon>Papaveroideae</taxon>
        <taxon>Papaver</taxon>
    </lineage>
</organism>
<evidence type="ECO:0008006" key="3">
    <source>
        <dbReference type="Google" id="ProtNLM"/>
    </source>
</evidence>
<evidence type="ECO:0000313" key="1">
    <source>
        <dbReference type="EMBL" id="MCL7046900.1"/>
    </source>
</evidence>
<comment type="caution">
    <text evidence="1">The sequence shown here is derived from an EMBL/GenBank/DDBJ whole genome shotgun (WGS) entry which is preliminary data.</text>
</comment>
<protein>
    <recommendedName>
        <fullName evidence="3">Reverse transcriptase</fullName>
    </recommendedName>
</protein>
<accession>A0AA41VTB1</accession>
<keyword evidence="2" id="KW-1185">Reference proteome</keyword>
<dbReference type="EMBL" id="JAJJMA010287054">
    <property type="protein sequence ID" value="MCL7046900.1"/>
    <property type="molecule type" value="Genomic_DNA"/>
</dbReference>
<reference evidence="1" key="1">
    <citation type="submission" date="2022-03" db="EMBL/GenBank/DDBJ databases">
        <title>A functionally conserved STORR gene fusion in Papaver species that diverged 16.8 million years ago.</title>
        <authorList>
            <person name="Catania T."/>
        </authorList>
    </citation>
    <scope>NUCLEOTIDE SEQUENCE</scope>
    <source>
        <strain evidence="1">S-191538</strain>
    </source>
</reference>
<dbReference type="Proteomes" id="UP001177140">
    <property type="component" value="Unassembled WGS sequence"/>
</dbReference>
<evidence type="ECO:0000313" key="2">
    <source>
        <dbReference type="Proteomes" id="UP001177140"/>
    </source>
</evidence>
<name>A0AA41VTB1_PAPNU</name>
<proteinExistence type="predicted"/>
<sequence length="101" mass="11481">MAHSGTTALPISVKDLITNWNSRKLPEQGIQLWKRLPAAILWGIWKARNALTFNGKQFKVTNVIRDIKIDAFNWAKSSPCFRNVDTASVIVGWENFFLNPP</sequence>
<dbReference type="AlphaFoldDB" id="A0AA41VTB1"/>